<reference evidence="1" key="1">
    <citation type="submission" date="2018-05" db="EMBL/GenBank/DDBJ databases">
        <authorList>
            <person name="Lanie J.A."/>
            <person name="Ng W.-L."/>
            <person name="Kazmierczak K.M."/>
            <person name="Andrzejewski T.M."/>
            <person name="Davidsen T.M."/>
            <person name="Wayne K.J."/>
            <person name="Tettelin H."/>
            <person name="Glass J.I."/>
            <person name="Rusch D."/>
            <person name="Podicherti R."/>
            <person name="Tsui H.-C.T."/>
            <person name="Winkler M.E."/>
        </authorList>
    </citation>
    <scope>NUCLEOTIDE SEQUENCE</scope>
</reference>
<feature type="non-terminal residue" evidence="1">
    <location>
        <position position="1"/>
    </location>
</feature>
<organism evidence="1">
    <name type="scientific">marine metagenome</name>
    <dbReference type="NCBI Taxonomy" id="408172"/>
    <lineage>
        <taxon>unclassified sequences</taxon>
        <taxon>metagenomes</taxon>
        <taxon>ecological metagenomes</taxon>
    </lineage>
</organism>
<name>A0A382QYR8_9ZZZZ</name>
<proteinExistence type="predicted"/>
<dbReference type="EMBL" id="UINC01117548">
    <property type="protein sequence ID" value="SVC90042.1"/>
    <property type="molecule type" value="Genomic_DNA"/>
</dbReference>
<accession>A0A382QYR8</accession>
<evidence type="ECO:0000313" key="1">
    <source>
        <dbReference type="EMBL" id="SVC90042.1"/>
    </source>
</evidence>
<gene>
    <name evidence="1" type="ORF">METZ01_LOCUS342896</name>
</gene>
<dbReference type="AlphaFoldDB" id="A0A382QYR8"/>
<protein>
    <submittedName>
        <fullName evidence="1">Uncharacterized protein</fullName>
    </submittedName>
</protein>
<sequence>GSCGYNTASYDTLSVTASIVWNGMNLNTSGDYSDTLTNSVGCDSIANLNLTVTNPTGVIDLTNKSTLVKITDMLGQETPYRKNTPLFYIYDDGTVEKRIVIE</sequence>